<proteinExistence type="predicted"/>
<feature type="domain" description="Transposase IS4-like" evidence="2">
    <location>
        <begin position="89"/>
        <end position="207"/>
    </location>
</feature>
<keyword evidence="5" id="KW-1185">Reference proteome</keyword>
<reference evidence="4" key="1">
    <citation type="journal article" date="2014" name="Int. J. Syst. Evol. Microbiol.">
        <title>Complete genome sequence of Corynebacterium casei LMG S-19264T (=DSM 44701T), isolated from a smear-ripened cheese.</title>
        <authorList>
            <consortium name="US DOE Joint Genome Institute (JGI-PGF)"/>
            <person name="Walter F."/>
            <person name="Albersmeier A."/>
            <person name="Kalinowski J."/>
            <person name="Ruckert C."/>
        </authorList>
    </citation>
    <scope>NUCLEOTIDE SEQUENCE</scope>
    <source>
        <strain evidence="4">JCM 4122</strain>
    </source>
</reference>
<name>A0A919ERD1_STRFL</name>
<dbReference type="InterPro" id="IPR002559">
    <property type="entry name" value="Transposase_11"/>
</dbReference>
<dbReference type="InterPro" id="IPR027805">
    <property type="entry name" value="Transposase_HTH_dom"/>
</dbReference>
<dbReference type="Pfam" id="PF01609">
    <property type="entry name" value="DDE_Tnp_1"/>
    <property type="match status" value="1"/>
</dbReference>
<evidence type="ECO:0000259" key="2">
    <source>
        <dbReference type="Pfam" id="PF01609"/>
    </source>
</evidence>
<organism evidence="4 5">
    <name type="scientific">Streptomyces filamentosus</name>
    <name type="common">Streptomyces roseosporus</name>
    <dbReference type="NCBI Taxonomy" id="67294"/>
    <lineage>
        <taxon>Bacteria</taxon>
        <taxon>Bacillati</taxon>
        <taxon>Actinomycetota</taxon>
        <taxon>Actinomycetes</taxon>
        <taxon>Kitasatosporales</taxon>
        <taxon>Streptomycetaceae</taxon>
        <taxon>Streptomyces</taxon>
    </lineage>
</organism>
<evidence type="ECO:0008006" key="6">
    <source>
        <dbReference type="Google" id="ProtNLM"/>
    </source>
</evidence>
<evidence type="ECO:0000313" key="4">
    <source>
        <dbReference type="EMBL" id="GHG24258.1"/>
    </source>
</evidence>
<protein>
    <recommendedName>
        <fullName evidence="6">Transposase</fullName>
    </recommendedName>
</protein>
<gene>
    <name evidence="4" type="ORF">GCM10017667_69870</name>
</gene>
<evidence type="ECO:0000256" key="1">
    <source>
        <dbReference type="SAM" id="MobiDB-lite"/>
    </source>
</evidence>
<dbReference type="Proteomes" id="UP000632849">
    <property type="component" value="Unassembled WGS sequence"/>
</dbReference>
<comment type="caution">
    <text evidence="4">The sequence shown here is derived from an EMBL/GenBank/DDBJ whole genome shotgun (WGS) entry which is preliminary data.</text>
</comment>
<dbReference type="AlphaFoldDB" id="A0A919ERD1"/>
<sequence>MTPFPGLRLRRFGKPLTTLRRLGADVVHQGRPWSLPREDRLLLVTAYWRTDLTLRQLAPLFDVSKSTAAESSTTSAPCSHSSPRNLFAKDAVLIVDGSLVPTLDRTITEWSKNHRYSTNHQVAIDTDTGLVVVVGRPLAGYRNGCKAWEESGAKAPVGKTTTIADGGYPGIGLVIPHRRQRSRSELPDWEEEHNKSHRQVRARVELTAGPGREPTAVRRRRPRFRGLPLTGEGPRDRAYVLLIRAGGRTDPFAPGCRAAPSTPVRAHVPPEQLGNSAV</sequence>
<evidence type="ECO:0000313" key="5">
    <source>
        <dbReference type="Proteomes" id="UP000632849"/>
    </source>
</evidence>
<dbReference type="GO" id="GO:0006313">
    <property type="term" value="P:DNA transposition"/>
    <property type="evidence" value="ECO:0007669"/>
    <property type="project" value="InterPro"/>
</dbReference>
<evidence type="ECO:0000259" key="3">
    <source>
        <dbReference type="Pfam" id="PF13613"/>
    </source>
</evidence>
<dbReference type="GO" id="GO:0004803">
    <property type="term" value="F:transposase activity"/>
    <property type="evidence" value="ECO:0007669"/>
    <property type="project" value="InterPro"/>
</dbReference>
<feature type="region of interest" description="Disordered" evidence="1">
    <location>
        <begin position="253"/>
        <end position="278"/>
    </location>
</feature>
<accession>A0A919ERD1</accession>
<feature type="domain" description="Transposase Helix-turn-helix" evidence="3">
    <location>
        <begin position="33"/>
        <end position="69"/>
    </location>
</feature>
<dbReference type="GO" id="GO:0003677">
    <property type="term" value="F:DNA binding"/>
    <property type="evidence" value="ECO:0007669"/>
    <property type="project" value="InterPro"/>
</dbReference>
<dbReference type="Pfam" id="PF13613">
    <property type="entry name" value="HTH_Tnp_4"/>
    <property type="match status" value="1"/>
</dbReference>
<dbReference type="EMBL" id="BNBE01000004">
    <property type="protein sequence ID" value="GHG24258.1"/>
    <property type="molecule type" value="Genomic_DNA"/>
</dbReference>
<reference evidence="4" key="2">
    <citation type="submission" date="2020-09" db="EMBL/GenBank/DDBJ databases">
        <authorList>
            <person name="Sun Q."/>
            <person name="Ohkuma M."/>
        </authorList>
    </citation>
    <scope>NUCLEOTIDE SEQUENCE</scope>
    <source>
        <strain evidence="4">JCM 4122</strain>
    </source>
</reference>